<sequence length="116" mass="12341">VSWCSQEDSPDSAAPSPAAGTLMAIVSKQKFDGSWALEDMAELCGIVCTVLKERSPAKTEAAWATALALALLEEKHVAAQDQWSLLAVKARAFLSGCQEDVQALAEAARALLKERP</sequence>
<evidence type="ECO:0000313" key="1">
    <source>
        <dbReference type="EMBL" id="ROT80247.1"/>
    </source>
</evidence>
<reference evidence="1 2" key="2">
    <citation type="submission" date="2019-01" db="EMBL/GenBank/DDBJ databases">
        <title>The decoding of complex shrimp genome reveals the adaptation for benthos swimmer, frequently molting mechanism and breeding impact on genome.</title>
        <authorList>
            <person name="Sun Y."/>
            <person name="Gao Y."/>
            <person name="Yu Y."/>
        </authorList>
    </citation>
    <scope>NUCLEOTIDE SEQUENCE [LARGE SCALE GENOMIC DNA]</scope>
    <source>
        <tissue evidence="1">Muscle</tissue>
    </source>
</reference>
<keyword evidence="2" id="KW-1185">Reference proteome</keyword>
<evidence type="ECO:0000313" key="2">
    <source>
        <dbReference type="Proteomes" id="UP000283509"/>
    </source>
</evidence>
<feature type="non-terminal residue" evidence="1">
    <location>
        <position position="1"/>
    </location>
</feature>
<dbReference type="OrthoDB" id="1729737at2759"/>
<dbReference type="EMBL" id="QCYY01001138">
    <property type="protein sequence ID" value="ROT80247.1"/>
    <property type="molecule type" value="Genomic_DNA"/>
</dbReference>
<organism evidence="1 2">
    <name type="scientific">Penaeus vannamei</name>
    <name type="common">Whiteleg shrimp</name>
    <name type="synonym">Litopenaeus vannamei</name>
    <dbReference type="NCBI Taxonomy" id="6689"/>
    <lineage>
        <taxon>Eukaryota</taxon>
        <taxon>Metazoa</taxon>
        <taxon>Ecdysozoa</taxon>
        <taxon>Arthropoda</taxon>
        <taxon>Crustacea</taxon>
        <taxon>Multicrustacea</taxon>
        <taxon>Malacostraca</taxon>
        <taxon>Eumalacostraca</taxon>
        <taxon>Eucarida</taxon>
        <taxon>Decapoda</taxon>
        <taxon>Dendrobranchiata</taxon>
        <taxon>Penaeoidea</taxon>
        <taxon>Penaeidae</taxon>
        <taxon>Penaeus</taxon>
    </lineage>
</organism>
<protein>
    <submittedName>
        <fullName evidence="1">Putative von Willebrand factor A domain-containing protein 5A-like</fullName>
    </submittedName>
</protein>
<comment type="caution">
    <text evidence="1">The sequence shown here is derived from an EMBL/GenBank/DDBJ whole genome shotgun (WGS) entry which is preliminary data.</text>
</comment>
<accession>A0A3R7ME82</accession>
<proteinExistence type="predicted"/>
<dbReference type="AlphaFoldDB" id="A0A3R7ME82"/>
<name>A0A3R7ME82_PENVA</name>
<reference evidence="1 2" key="1">
    <citation type="submission" date="2018-04" db="EMBL/GenBank/DDBJ databases">
        <authorList>
            <person name="Zhang X."/>
            <person name="Yuan J."/>
            <person name="Li F."/>
            <person name="Xiang J."/>
        </authorList>
    </citation>
    <scope>NUCLEOTIDE SEQUENCE [LARGE SCALE GENOMIC DNA]</scope>
    <source>
        <tissue evidence="1">Muscle</tissue>
    </source>
</reference>
<dbReference type="Proteomes" id="UP000283509">
    <property type="component" value="Unassembled WGS sequence"/>
</dbReference>
<gene>
    <name evidence="1" type="ORF">C7M84_001014</name>
</gene>